<dbReference type="EMBL" id="JAKWBI020000143">
    <property type="protein sequence ID" value="KAJ2901664.1"/>
    <property type="molecule type" value="Genomic_DNA"/>
</dbReference>
<dbReference type="AlphaFoldDB" id="A0AAD5WTR5"/>
<evidence type="ECO:0000313" key="2">
    <source>
        <dbReference type="Proteomes" id="UP001201980"/>
    </source>
</evidence>
<comment type="caution">
    <text evidence="1">The sequence shown here is derived from an EMBL/GenBank/DDBJ whole genome shotgun (WGS) entry which is preliminary data.</text>
</comment>
<dbReference type="Proteomes" id="UP001201980">
    <property type="component" value="Unassembled WGS sequence"/>
</dbReference>
<organism evidence="1 2">
    <name type="scientific">Zalerion maritima</name>
    <dbReference type="NCBI Taxonomy" id="339359"/>
    <lineage>
        <taxon>Eukaryota</taxon>
        <taxon>Fungi</taxon>
        <taxon>Dikarya</taxon>
        <taxon>Ascomycota</taxon>
        <taxon>Pezizomycotina</taxon>
        <taxon>Sordariomycetes</taxon>
        <taxon>Lulworthiomycetidae</taxon>
        <taxon>Lulworthiales</taxon>
        <taxon>Lulworthiaceae</taxon>
        <taxon>Zalerion</taxon>
    </lineage>
</organism>
<evidence type="ECO:0000313" key="1">
    <source>
        <dbReference type="EMBL" id="KAJ2901664.1"/>
    </source>
</evidence>
<reference evidence="1" key="1">
    <citation type="submission" date="2022-07" db="EMBL/GenBank/DDBJ databases">
        <title>Draft genome sequence of Zalerion maritima ATCC 34329, a (micro)plastics degrading marine fungus.</title>
        <authorList>
            <person name="Paco A."/>
            <person name="Goncalves M.F.M."/>
            <person name="Rocha-Santos T.A.P."/>
            <person name="Alves A."/>
        </authorList>
    </citation>
    <scope>NUCLEOTIDE SEQUENCE</scope>
    <source>
        <strain evidence="1">ATCC 34329</strain>
    </source>
</reference>
<sequence length="203" mass="22524">MSCLSHLAGELLARSGNNRRVRNALDPDHETFTGFLVSPILTDDPTPRKVQVTGGSGPHGCSLLVFLSHKRDNQVPEEYLRPAGPKLEYELLPGIMQCESILRAPGQRIFYWAKLFFAVGQITLSNSDLKKETSDSTLLSVLYNPAVPPTGPPHMVLVLMSKHPRNEPLPLPESWSWAPKHLSRVDHPGGICGAGMRFIHRNY</sequence>
<accession>A0AAD5WTR5</accession>
<name>A0AAD5WTR5_9PEZI</name>
<proteinExistence type="predicted"/>
<protein>
    <submittedName>
        <fullName evidence="1">Uncharacterized protein</fullName>
    </submittedName>
</protein>
<gene>
    <name evidence="1" type="ORF">MKZ38_001577</name>
</gene>
<keyword evidence="2" id="KW-1185">Reference proteome</keyword>